<dbReference type="GO" id="GO:0016787">
    <property type="term" value="F:hydrolase activity"/>
    <property type="evidence" value="ECO:0007669"/>
    <property type="project" value="UniProtKB-KW"/>
</dbReference>
<dbReference type="Proteomes" id="UP000536179">
    <property type="component" value="Unassembled WGS sequence"/>
</dbReference>
<dbReference type="AlphaFoldDB" id="A0A7W5H750"/>
<dbReference type="InterPro" id="IPR052701">
    <property type="entry name" value="GAG_Ulvan_Degrading_Sulfatases"/>
</dbReference>
<feature type="chain" id="PRO_5031512129" evidence="2">
    <location>
        <begin position="21"/>
        <end position="469"/>
    </location>
</feature>
<accession>A0A7W5H750</accession>
<dbReference type="Gene3D" id="3.40.720.10">
    <property type="entry name" value="Alkaline Phosphatase, subunit A"/>
    <property type="match status" value="1"/>
</dbReference>
<dbReference type="InterPro" id="IPR017850">
    <property type="entry name" value="Alkaline_phosphatase_core_sf"/>
</dbReference>
<dbReference type="InterPro" id="IPR000917">
    <property type="entry name" value="Sulfatase_N"/>
</dbReference>
<evidence type="ECO:0000256" key="1">
    <source>
        <dbReference type="SAM" id="MobiDB-lite"/>
    </source>
</evidence>
<feature type="region of interest" description="Disordered" evidence="1">
    <location>
        <begin position="449"/>
        <end position="469"/>
    </location>
</feature>
<comment type="caution">
    <text evidence="4">The sequence shown here is derived from an EMBL/GenBank/DDBJ whole genome shotgun (WGS) entry which is preliminary data.</text>
</comment>
<reference evidence="4 5" key="1">
    <citation type="submission" date="2020-08" db="EMBL/GenBank/DDBJ databases">
        <title>Genomic Encyclopedia of Type Strains, Phase III (KMG-III): the genomes of soil and plant-associated and newly described type strains.</title>
        <authorList>
            <person name="Whitman W."/>
        </authorList>
    </citation>
    <scope>NUCLEOTIDE SEQUENCE [LARGE SCALE GENOMIC DNA]</scope>
    <source>
        <strain evidence="4 5">CECT 8075</strain>
    </source>
</reference>
<dbReference type="CDD" id="cd16027">
    <property type="entry name" value="SGSH"/>
    <property type="match status" value="1"/>
</dbReference>
<evidence type="ECO:0000313" key="4">
    <source>
        <dbReference type="EMBL" id="MBB3207591.1"/>
    </source>
</evidence>
<keyword evidence="5" id="KW-1185">Reference proteome</keyword>
<dbReference type="EMBL" id="JACHXU010000011">
    <property type="protein sequence ID" value="MBB3207591.1"/>
    <property type="molecule type" value="Genomic_DNA"/>
</dbReference>
<dbReference type="EC" id="3.1.6.-" evidence="4"/>
<feature type="domain" description="Sulfatase N-terminal" evidence="3">
    <location>
        <begin position="30"/>
        <end position="296"/>
    </location>
</feature>
<dbReference type="Pfam" id="PF00884">
    <property type="entry name" value="Sulfatase"/>
    <property type="match status" value="1"/>
</dbReference>
<protein>
    <submittedName>
        <fullName evidence="4">Putative sulfatase</fullName>
        <ecNumber evidence="4">3.1.6.-</ecNumber>
    </submittedName>
</protein>
<proteinExistence type="predicted"/>
<sequence length="469" mass="52222">MKALVFVFAVALFCPSIAVGDDGSAAADTPNIVFVIADDCTFRDIGCYGGQAITPNIDKLATQGMRFTRCFQAAPMCSPTRHNIYTGQYPVKSGAYPNHTHVEAGTQSVVQYLGDLGYRVAHSGKSHVGPASVFAWEEIPDKKNPDFARVDGFIAECESQQTPFCLLLCSNEPHSPWNKGDASQYPPREVQLPEYHVDTPETRRAMSNYLAEITYFDGQVGEAMGLIEKHGLAENTLFIVVSEQGNSMPFAKWTCYDNGLQSAMIVRWPGKIEPGSVNPAMIEYVDLLPTFVEAAGGDPAPVLDGKSLLPVFAGKQEHKQFVFGEMTTRGIINGSDYFGIRSVRSERYKYIWNFTPDVEFQNACTSSPEFRSWEAKADAGDQRAADLVMRYTRRPEVELYDVVEDPLEMNNLAENPEYATVMTQLRLELDQWMVRCSDRAQQTELEALEHMGAKRNARAKKGKGQKKKE</sequence>
<organism evidence="4 5">
    <name type="scientific">Aporhodopirellula rubra</name>
    <dbReference type="NCBI Taxonomy" id="980271"/>
    <lineage>
        <taxon>Bacteria</taxon>
        <taxon>Pseudomonadati</taxon>
        <taxon>Planctomycetota</taxon>
        <taxon>Planctomycetia</taxon>
        <taxon>Pirellulales</taxon>
        <taxon>Pirellulaceae</taxon>
        <taxon>Aporhodopirellula</taxon>
    </lineage>
</organism>
<gene>
    <name evidence="4" type="ORF">FHS27_003416</name>
</gene>
<keyword evidence="4" id="KW-0378">Hydrolase</keyword>
<keyword evidence="2" id="KW-0732">Signal</keyword>
<feature type="signal peptide" evidence="2">
    <location>
        <begin position="1"/>
        <end position="20"/>
    </location>
</feature>
<dbReference type="PANTHER" id="PTHR43751">
    <property type="entry name" value="SULFATASE"/>
    <property type="match status" value="1"/>
</dbReference>
<dbReference type="PANTHER" id="PTHR43751:SF1">
    <property type="entry name" value="SULFATASE ATSG-RELATED"/>
    <property type="match status" value="1"/>
</dbReference>
<dbReference type="RefSeq" id="WP_184305911.1">
    <property type="nucleotide sequence ID" value="NZ_JACHXU010000011.1"/>
</dbReference>
<evidence type="ECO:0000313" key="5">
    <source>
        <dbReference type="Proteomes" id="UP000536179"/>
    </source>
</evidence>
<dbReference type="SUPFAM" id="SSF53649">
    <property type="entry name" value="Alkaline phosphatase-like"/>
    <property type="match status" value="1"/>
</dbReference>
<name>A0A7W5H750_9BACT</name>
<evidence type="ECO:0000259" key="3">
    <source>
        <dbReference type="Pfam" id="PF00884"/>
    </source>
</evidence>
<evidence type="ECO:0000256" key="2">
    <source>
        <dbReference type="SAM" id="SignalP"/>
    </source>
</evidence>
<feature type="compositionally biased region" description="Basic residues" evidence="1">
    <location>
        <begin position="453"/>
        <end position="469"/>
    </location>
</feature>